<dbReference type="PANTHER" id="PTHR24300">
    <property type="entry name" value="CYTOCHROME P450 508A4-RELATED"/>
    <property type="match status" value="1"/>
</dbReference>
<evidence type="ECO:0000313" key="7">
    <source>
        <dbReference type="Proteomes" id="UP000324222"/>
    </source>
</evidence>
<dbReference type="InterPro" id="IPR050182">
    <property type="entry name" value="Cytochrome_P450_fam2"/>
</dbReference>
<accession>A0A5B7HWZ7</accession>
<comment type="caution">
    <text evidence="6">The sequence shown here is derived from an EMBL/GenBank/DDBJ whole genome shotgun (WGS) entry which is preliminary data.</text>
</comment>
<keyword evidence="4" id="KW-0560">Oxidoreductase</keyword>
<dbReference type="GO" id="GO:0005506">
    <property type="term" value="F:iron ion binding"/>
    <property type="evidence" value="ECO:0007669"/>
    <property type="project" value="InterPro"/>
</dbReference>
<dbReference type="InterPro" id="IPR036396">
    <property type="entry name" value="Cyt_P450_sf"/>
</dbReference>
<keyword evidence="5" id="KW-0732">Signal</keyword>
<dbReference type="InterPro" id="IPR001128">
    <property type="entry name" value="Cyt_P450"/>
</dbReference>
<dbReference type="GO" id="GO:0008395">
    <property type="term" value="F:steroid hydroxylase activity"/>
    <property type="evidence" value="ECO:0007669"/>
    <property type="project" value="TreeGrafter"/>
</dbReference>
<comment type="similarity">
    <text evidence="1">Belongs to the cytochrome P450 family.</text>
</comment>
<keyword evidence="4" id="KW-0503">Monooxygenase</keyword>
<evidence type="ECO:0000256" key="4">
    <source>
        <dbReference type="ARBA" id="ARBA00023033"/>
    </source>
</evidence>
<gene>
    <name evidence="6" type="primary">Cyp2j6_0</name>
    <name evidence="6" type="ORF">E2C01_067258</name>
</gene>
<dbReference type="PANTHER" id="PTHR24300:SF397">
    <property type="entry name" value="CYTOCHROME P450 2U1"/>
    <property type="match status" value="1"/>
</dbReference>
<dbReference type="GO" id="GO:0020037">
    <property type="term" value="F:heme binding"/>
    <property type="evidence" value="ECO:0007669"/>
    <property type="project" value="InterPro"/>
</dbReference>
<organism evidence="6 7">
    <name type="scientific">Portunus trituberculatus</name>
    <name type="common">Swimming crab</name>
    <name type="synonym">Neptunus trituberculatus</name>
    <dbReference type="NCBI Taxonomy" id="210409"/>
    <lineage>
        <taxon>Eukaryota</taxon>
        <taxon>Metazoa</taxon>
        <taxon>Ecdysozoa</taxon>
        <taxon>Arthropoda</taxon>
        <taxon>Crustacea</taxon>
        <taxon>Multicrustacea</taxon>
        <taxon>Malacostraca</taxon>
        <taxon>Eumalacostraca</taxon>
        <taxon>Eucarida</taxon>
        <taxon>Decapoda</taxon>
        <taxon>Pleocyemata</taxon>
        <taxon>Brachyura</taxon>
        <taxon>Eubrachyura</taxon>
        <taxon>Portunoidea</taxon>
        <taxon>Portunidae</taxon>
        <taxon>Portuninae</taxon>
        <taxon>Portunus</taxon>
    </lineage>
</organism>
<evidence type="ECO:0000256" key="3">
    <source>
        <dbReference type="ARBA" id="ARBA00023004"/>
    </source>
</evidence>
<dbReference type="GO" id="GO:0005737">
    <property type="term" value="C:cytoplasm"/>
    <property type="evidence" value="ECO:0007669"/>
    <property type="project" value="TreeGrafter"/>
</dbReference>
<evidence type="ECO:0000256" key="2">
    <source>
        <dbReference type="ARBA" id="ARBA00022723"/>
    </source>
</evidence>
<evidence type="ECO:0000313" key="6">
    <source>
        <dbReference type="EMBL" id="MPC72944.1"/>
    </source>
</evidence>
<keyword evidence="7" id="KW-1185">Reference proteome</keyword>
<dbReference type="Pfam" id="PF00067">
    <property type="entry name" value="p450"/>
    <property type="match status" value="1"/>
</dbReference>
<evidence type="ECO:0000256" key="1">
    <source>
        <dbReference type="ARBA" id="ARBA00010617"/>
    </source>
</evidence>
<keyword evidence="3" id="KW-0408">Iron</keyword>
<dbReference type="GO" id="GO:0006805">
    <property type="term" value="P:xenobiotic metabolic process"/>
    <property type="evidence" value="ECO:0007669"/>
    <property type="project" value="TreeGrafter"/>
</dbReference>
<dbReference type="EMBL" id="VSRR010035734">
    <property type="protein sequence ID" value="MPC72944.1"/>
    <property type="molecule type" value="Genomic_DNA"/>
</dbReference>
<dbReference type="GO" id="GO:0016712">
    <property type="term" value="F:oxidoreductase activity, acting on paired donors, with incorporation or reduction of molecular oxygen, reduced flavin or flavoprotein as one donor, and incorporation of one atom of oxygen"/>
    <property type="evidence" value="ECO:0007669"/>
    <property type="project" value="TreeGrafter"/>
</dbReference>
<keyword evidence="2" id="KW-0479">Metal-binding</keyword>
<protein>
    <submittedName>
        <fullName evidence="6">Cytochrome P450 2J6</fullName>
    </submittedName>
</protein>
<sequence>MWTTVALVVTVVVILFVRANIRPAGPFCLPFFGNALHILLFSPKVAFEKFVNDYGGILSFRVFNTWGLLVSDPALMKAGLADTALSGRIDLILFEHRDAIIRKKKSSPLGIISTSGDVWKNQRRFTLRTLRDLGFGRNTLEPIMQEELEELLKLFHERQGEKVDVGLLFNRSIVNVIWAITIGKRYSYDDKKLEELVEKVNKMLQSFNPFHPALR</sequence>
<proteinExistence type="inferred from homology"/>
<dbReference type="Gene3D" id="1.10.630.10">
    <property type="entry name" value="Cytochrome P450"/>
    <property type="match status" value="1"/>
</dbReference>
<dbReference type="SUPFAM" id="SSF48264">
    <property type="entry name" value="Cytochrome P450"/>
    <property type="match status" value="1"/>
</dbReference>
<dbReference type="GO" id="GO:0006082">
    <property type="term" value="P:organic acid metabolic process"/>
    <property type="evidence" value="ECO:0007669"/>
    <property type="project" value="TreeGrafter"/>
</dbReference>
<dbReference type="AlphaFoldDB" id="A0A5B7HWZ7"/>
<name>A0A5B7HWZ7_PORTR</name>
<dbReference type="Proteomes" id="UP000324222">
    <property type="component" value="Unassembled WGS sequence"/>
</dbReference>
<evidence type="ECO:0000256" key="5">
    <source>
        <dbReference type="SAM" id="SignalP"/>
    </source>
</evidence>
<reference evidence="6 7" key="1">
    <citation type="submission" date="2019-05" db="EMBL/GenBank/DDBJ databases">
        <title>Another draft genome of Portunus trituberculatus and its Hox gene families provides insights of decapod evolution.</title>
        <authorList>
            <person name="Jeong J.-H."/>
            <person name="Song I."/>
            <person name="Kim S."/>
            <person name="Choi T."/>
            <person name="Kim D."/>
            <person name="Ryu S."/>
            <person name="Kim W."/>
        </authorList>
    </citation>
    <scope>NUCLEOTIDE SEQUENCE [LARGE SCALE GENOMIC DNA]</scope>
    <source>
        <tissue evidence="6">Muscle</tissue>
    </source>
</reference>
<feature type="chain" id="PRO_5022812411" evidence="5">
    <location>
        <begin position="20"/>
        <end position="215"/>
    </location>
</feature>
<dbReference type="OrthoDB" id="3934656at2759"/>
<feature type="signal peptide" evidence="5">
    <location>
        <begin position="1"/>
        <end position="19"/>
    </location>
</feature>